<evidence type="ECO:0000256" key="8">
    <source>
        <dbReference type="ARBA" id="ARBA00022845"/>
    </source>
</evidence>
<gene>
    <name evidence="17" type="ORF">PVAND_002256</name>
</gene>
<keyword evidence="9" id="KW-0648">Protein biosynthesis</keyword>
<comment type="subunit">
    <text evidence="13">Interacts with the serine/threonine protein kinases MKNK1 and MKNK2. Binds EIF4A and EIF3. Interacts with MIF4GD. Interacts with DAZAP2.</text>
</comment>
<keyword evidence="6" id="KW-0597">Phosphoprotein</keyword>
<feature type="domain" description="MI" evidence="16">
    <location>
        <begin position="735"/>
        <end position="858"/>
    </location>
</feature>
<keyword evidence="18" id="KW-1185">Reference proteome</keyword>
<feature type="region of interest" description="Disordered" evidence="14">
    <location>
        <begin position="561"/>
        <end position="664"/>
    </location>
</feature>
<evidence type="ECO:0000313" key="17">
    <source>
        <dbReference type="EMBL" id="KAG5672101.1"/>
    </source>
</evidence>
<dbReference type="SUPFAM" id="SSF48371">
    <property type="entry name" value="ARM repeat"/>
    <property type="match status" value="3"/>
</dbReference>
<keyword evidence="7" id="KW-0832">Ubl conjugation</keyword>
<feature type="domain" description="W2" evidence="15">
    <location>
        <begin position="912"/>
        <end position="1095"/>
    </location>
</feature>
<feature type="region of interest" description="Disordered" evidence="14">
    <location>
        <begin position="512"/>
        <end position="548"/>
    </location>
</feature>
<dbReference type="GO" id="GO:0016281">
    <property type="term" value="C:eukaryotic translation initiation factor 4F complex"/>
    <property type="evidence" value="ECO:0007669"/>
    <property type="project" value="TreeGrafter"/>
</dbReference>
<evidence type="ECO:0000256" key="7">
    <source>
        <dbReference type="ARBA" id="ARBA00022843"/>
    </source>
</evidence>
<evidence type="ECO:0000256" key="10">
    <source>
        <dbReference type="ARBA" id="ARBA00022990"/>
    </source>
</evidence>
<dbReference type="PANTHER" id="PTHR23253">
    <property type="entry name" value="EUKARYOTIC TRANSLATION INITIATION FACTOR 4 GAMMA"/>
    <property type="match status" value="1"/>
</dbReference>
<evidence type="ECO:0000256" key="14">
    <source>
        <dbReference type="SAM" id="MobiDB-lite"/>
    </source>
</evidence>
<feature type="compositionally biased region" description="Basic residues" evidence="14">
    <location>
        <begin position="399"/>
        <end position="408"/>
    </location>
</feature>
<dbReference type="SMART" id="SM00543">
    <property type="entry name" value="MIF4G"/>
    <property type="match status" value="1"/>
</dbReference>
<feature type="compositionally biased region" description="Polar residues" evidence="14">
    <location>
        <begin position="530"/>
        <end position="548"/>
    </location>
</feature>
<feature type="compositionally biased region" description="Polar residues" evidence="14">
    <location>
        <begin position="371"/>
        <end position="381"/>
    </location>
</feature>
<dbReference type="PROSITE" id="PS51363">
    <property type="entry name" value="W2"/>
    <property type="match status" value="1"/>
</dbReference>
<evidence type="ECO:0000256" key="11">
    <source>
        <dbReference type="ARBA" id="ARBA00037759"/>
    </source>
</evidence>
<comment type="similarity">
    <text evidence="1">Belongs to the eukaryotic initiation factor 4G family.</text>
</comment>
<reference evidence="17" key="1">
    <citation type="submission" date="2021-03" db="EMBL/GenBank/DDBJ databases">
        <title>Chromosome level genome of the anhydrobiotic midge Polypedilum vanderplanki.</title>
        <authorList>
            <person name="Yoshida Y."/>
            <person name="Kikawada T."/>
            <person name="Gusev O."/>
        </authorList>
    </citation>
    <scope>NUCLEOTIDE SEQUENCE</scope>
    <source>
        <strain evidence="17">NIAS01</strain>
        <tissue evidence="17">Whole body or cell culture</tissue>
    </source>
</reference>
<feature type="compositionally biased region" description="Basic and acidic residues" evidence="14">
    <location>
        <begin position="649"/>
        <end position="664"/>
    </location>
</feature>
<dbReference type="AlphaFoldDB" id="A0A9J6BR14"/>
<dbReference type="PANTHER" id="PTHR23253:SF9">
    <property type="entry name" value="EUKARYOTIC TRANSLATION INITIATION FACTOR 4 GAMMA 2"/>
    <property type="match status" value="1"/>
</dbReference>
<feature type="compositionally biased region" description="Low complexity" evidence="14">
    <location>
        <begin position="459"/>
        <end position="476"/>
    </location>
</feature>
<evidence type="ECO:0000256" key="2">
    <source>
        <dbReference type="ARBA" id="ARBA00022481"/>
    </source>
</evidence>
<feature type="compositionally biased region" description="Low complexity" evidence="14">
    <location>
        <begin position="386"/>
        <end position="398"/>
    </location>
</feature>
<evidence type="ECO:0000256" key="5">
    <source>
        <dbReference type="ARBA" id="ARBA00022540"/>
    </source>
</evidence>
<keyword evidence="4" id="KW-1017">Isopeptide bond</keyword>
<keyword evidence="2" id="KW-0488">Methylation</keyword>
<sequence>MNDRKHYKIIFKHETSQKILSKTIKTEVSKQAGTEPRLGREQLPEVRAWIPPSLRPQHGLSEEAQRDEIFRKVRGILNKLTPEKFQPLSDDLLRLNLNSKKILLGVIHLIFEKALDEPKYSSMYAQLCRRISKEGSTLETDGDNRFTFELLLIRVCQDKFVNRSQYTEKIINAPTSEDIDEEERRYIAKQKILGNVKFIGELFKLEILNEGTLHKMLEQLLDKKSRPNSNLEDRCEDMECLSQIFRTCGKQLDTEKSKFLIDQYFANMEHKSNSFKYPPRIRFMLRDIIELRKGGWKPRKVARIEGPVPIQDLSTDEEYIRQQRDLRTRTMESRNADRNWMDKLPLSLQSMNNYNGTLSMTSSSSLISGPYNPQMNYNSGRDSLMSGNSYRNNNGNSNSHHHHHRNHHDNRPMNKYNNNNDGGGGNISGGKMSHNKMKHNNNMHHHRQNDGSNHHHHNMNNQNSYNNNNSNSNNILNNKELAPRFKRNLVTTTTTNSVDDLQMRPAPNSLLFKASNIKPNPQQLPLNPQSRSGTSSPGFSTSNVDNLIPTFNNTLQMNTMNGKQQQQQTQQNANQHFSHQTGTSHHQGGGNNNFSSSSASNVQGSKSNHSNSSQHLNSASNSQPQSPQNNQNAAAAAVKDQQAVTKQGSVEKQKTKKDKGPSRDDVLKKVAQFINESLLDKKFIEKLHATRNIDDKIGDAKKEDLLTDSHNNNSNGHTNGDVEIIEECAVENGEESKPDITLIGEEEISVPTMEDVVKLYYELKVPDKFLKDSNVKILNESLDKGENAQDTAIEFLMALQKDKKLTANQTLDAFRGVINGMSEREKTIPKVTTHVASLLARSMTKKICKLTDVANFTDNGQHYPLLLLVLQQLNKLLGEDQLVEMFNSSKINLMNNLPECDRSKDRLAEILDDRKLSFLQPLLRIESELWRQIKEDPQPQTFYKWIKDNVDSARYNDPGFITALMTVLLKYITQETTFPENSDPTKLPEKQTVEAEKKLLISFSRILNAFLNGNLDLQLIAIYALQVYCFNQKFPKGMLLRWFTALYELEIIEEEAFLRWKEDITDAFPGKGKALFQVNSWLTWLQEAESEEEDDE</sequence>
<organism evidence="17 18">
    <name type="scientific">Polypedilum vanderplanki</name>
    <name type="common">Sleeping chironomid midge</name>
    <dbReference type="NCBI Taxonomy" id="319348"/>
    <lineage>
        <taxon>Eukaryota</taxon>
        <taxon>Metazoa</taxon>
        <taxon>Ecdysozoa</taxon>
        <taxon>Arthropoda</taxon>
        <taxon>Hexapoda</taxon>
        <taxon>Insecta</taxon>
        <taxon>Pterygota</taxon>
        <taxon>Neoptera</taxon>
        <taxon>Endopterygota</taxon>
        <taxon>Diptera</taxon>
        <taxon>Nematocera</taxon>
        <taxon>Chironomoidea</taxon>
        <taxon>Chironomidae</taxon>
        <taxon>Chironominae</taxon>
        <taxon>Polypedilum</taxon>
        <taxon>Polypedilum</taxon>
    </lineage>
</organism>
<protein>
    <recommendedName>
        <fullName evidence="12">Eukaryotic translation initiation factor 4 gamma 2</fullName>
    </recommendedName>
</protein>
<dbReference type="SMART" id="SM00515">
    <property type="entry name" value="eIF5C"/>
    <property type="match status" value="1"/>
</dbReference>
<dbReference type="Gene3D" id="1.25.40.180">
    <property type="match status" value="3"/>
</dbReference>
<dbReference type="InterPro" id="IPR003890">
    <property type="entry name" value="MIF4G-like_typ-3"/>
</dbReference>
<evidence type="ECO:0000256" key="3">
    <source>
        <dbReference type="ARBA" id="ARBA00022491"/>
    </source>
</evidence>
<evidence type="ECO:0000256" key="12">
    <source>
        <dbReference type="ARBA" id="ARBA00040449"/>
    </source>
</evidence>
<proteinExistence type="inferred from homology"/>
<dbReference type="Pfam" id="PF02854">
    <property type="entry name" value="MIF4G"/>
    <property type="match status" value="1"/>
</dbReference>
<evidence type="ECO:0000259" key="15">
    <source>
        <dbReference type="PROSITE" id="PS51363"/>
    </source>
</evidence>
<evidence type="ECO:0000256" key="13">
    <source>
        <dbReference type="ARBA" id="ARBA00046720"/>
    </source>
</evidence>
<dbReference type="Pfam" id="PF02020">
    <property type="entry name" value="W2"/>
    <property type="match status" value="1"/>
</dbReference>
<accession>A0A9J6BR14</accession>
<evidence type="ECO:0000256" key="6">
    <source>
        <dbReference type="ARBA" id="ARBA00022553"/>
    </source>
</evidence>
<dbReference type="InterPro" id="IPR003307">
    <property type="entry name" value="W2_domain"/>
</dbReference>
<keyword evidence="8" id="KW-0810">Translation regulation</keyword>
<evidence type="ECO:0000256" key="1">
    <source>
        <dbReference type="ARBA" id="ARBA00005775"/>
    </source>
</evidence>
<dbReference type="GO" id="GO:0003729">
    <property type="term" value="F:mRNA binding"/>
    <property type="evidence" value="ECO:0007669"/>
    <property type="project" value="TreeGrafter"/>
</dbReference>
<dbReference type="FunFam" id="1.25.40.180:FF:000007">
    <property type="entry name" value="Eukaryotic translation initiation factor 4 gamma 2"/>
    <property type="match status" value="1"/>
</dbReference>
<feature type="compositionally biased region" description="Low complexity" evidence="14">
    <location>
        <begin position="519"/>
        <end position="529"/>
    </location>
</feature>
<dbReference type="GO" id="GO:0003743">
    <property type="term" value="F:translation initiation factor activity"/>
    <property type="evidence" value="ECO:0007669"/>
    <property type="project" value="UniProtKB-KW"/>
</dbReference>
<dbReference type="EMBL" id="JADBJN010000003">
    <property type="protein sequence ID" value="KAG5672101.1"/>
    <property type="molecule type" value="Genomic_DNA"/>
</dbReference>
<dbReference type="CDD" id="cd11559">
    <property type="entry name" value="W2_eIF4G1_like"/>
    <property type="match status" value="1"/>
</dbReference>
<dbReference type="Proteomes" id="UP001107558">
    <property type="component" value="Chromosome 3"/>
</dbReference>
<dbReference type="GO" id="GO:0006417">
    <property type="term" value="P:regulation of translation"/>
    <property type="evidence" value="ECO:0007669"/>
    <property type="project" value="UniProtKB-KW"/>
</dbReference>
<evidence type="ECO:0000256" key="4">
    <source>
        <dbReference type="ARBA" id="ARBA00022499"/>
    </source>
</evidence>
<name>A0A9J6BR14_POLVA</name>
<evidence type="ECO:0000256" key="9">
    <source>
        <dbReference type="ARBA" id="ARBA00022917"/>
    </source>
</evidence>
<dbReference type="InterPro" id="IPR003891">
    <property type="entry name" value="Initiation_fac_eIF4g_MI"/>
</dbReference>
<dbReference type="OrthoDB" id="514777at2759"/>
<dbReference type="InterPro" id="IPR016024">
    <property type="entry name" value="ARM-type_fold"/>
</dbReference>
<feature type="compositionally biased region" description="Low complexity" evidence="14">
    <location>
        <begin position="561"/>
        <end position="637"/>
    </location>
</feature>
<evidence type="ECO:0000313" key="18">
    <source>
        <dbReference type="Proteomes" id="UP001107558"/>
    </source>
</evidence>
<comment type="function">
    <text evidence="11">Appears to play a role in the switch from cap-dependent to IRES-mediated translation during mitosis, apoptosis and viral infection. Cleaved by some caspases and viral proteases.</text>
</comment>
<evidence type="ECO:0000259" key="16">
    <source>
        <dbReference type="PROSITE" id="PS51366"/>
    </source>
</evidence>
<keyword evidence="10" id="KW-0007">Acetylation</keyword>
<comment type="caution">
    <text evidence="17">The sequence shown here is derived from an EMBL/GenBank/DDBJ whole genome shotgun (WGS) entry which is preliminary data.</text>
</comment>
<keyword evidence="5" id="KW-0396">Initiation factor</keyword>
<dbReference type="PROSITE" id="PS51366">
    <property type="entry name" value="MI"/>
    <property type="match status" value="1"/>
</dbReference>
<feature type="region of interest" description="Disordered" evidence="14">
    <location>
        <begin position="365"/>
        <end position="476"/>
    </location>
</feature>
<feature type="compositionally biased region" description="Basic residues" evidence="14">
    <location>
        <begin position="433"/>
        <end position="447"/>
    </location>
</feature>
<keyword evidence="3" id="KW-0678">Repressor</keyword>